<gene>
    <name evidence="1" type="ordered locus">NAMH_0016</name>
</gene>
<dbReference type="OrthoDB" id="9867651at2"/>
<dbReference type="InterPro" id="IPR012902">
    <property type="entry name" value="N_methyl_site"/>
</dbReference>
<dbReference type="Proteomes" id="UP000000448">
    <property type="component" value="Chromosome"/>
</dbReference>
<dbReference type="KEGG" id="nam:NAMH_0016"/>
<accession>B9L750</accession>
<protein>
    <submittedName>
        <fullName evidence="1">Prepilin-type N-terminal cleavage/methylation domain protein</fullName>
    </submittedName>
</protein>
<keyword evidence="2" id="KW-1185">Reference proteome</keyword>
<organism evidence="1 2">
    <name type="scientific">Nautilia profundicola (strain ATCC BAA-1463 / DSM 18972 / AmH)</name>
    <dbReference type="NCBI Taxonomy" id="598659"/>
    <lineage>
        <taxon>Bacteria</taxon>
        <taxon>Pseudomonadati</taxon>
        <taxon>Campylobacterota</taxon>
        <taxon>Epsilonproteobacteria</taxon>
        <taxon>Nautiliales</taxon>
        <taxon>Nautiliaceae</taxon>
        <taxon>Nautilia</taxon>
    </lineage>
</organism>
<dbReference type="NCBIfam" id="TIGR02532">
    <property type="entry name" value="IV_pilin_GFxxxE"/>
    <property type="match status" value="1"/>
</dbReference>
<dbReference type="STRING" id="598659.NAMH_0016"/>
<sequence length="127" mass="15044">MRKAFTIIEVMIAVFLALIISTVAFSITGNAKKMFVLIDKRKIFYLKSSVMAIEEKNTKNVYEILKDFNIKNDEIIKKLKKDTFYLKHNIEYSQNINIHGKSIKILLDRMKIYNKYHSAFIYKQEIK</sequence>
<reference evidence="1 2" key="1">
    <citation type="journal article" date="2009" name="PLoS Genet.">
        <title>Adaptations to submarine hydrothermal environments exemplified by the genome of Nautilia profundicola.</title>
        <authorList>
            <person name="Campbell B.J."/>
            <person name="Smith J.L."/>
            <person name="Hanson T.E."/>
            <person name="Klotz M.G."/>
            <person name="Stein L.Y."/>
            <person name="Lee C.K."/>
            <person name="Wu D."/>
            <person name="Robinson J.M."/>
            <person name="Khouri H.M."/>
            <person name="Eisen J.A."/>
            <person name="Cary S.C."/>
        </authorList>
    </citation>
    <scope>NUCLEOTIDE SEQUENCE [LARGE SCALE GENOMIC DNA]</scope>
    <source>
        <strain evidence="2">ATCC BAA-1463 / DSM 18972 / AmH</strain>
    </source>
</reference>
<evidence type="ECO:0000313" key="1">
    <source>
        <dbReference type="EMBL" id="ACM93261.1"/>
    </source>
</evidence>
<dbReference type="HOGENOM" id="CLU_1968170_0_0_7"/>
<name>B9L750_NAUPA</name>
<evidence type="ECO:0000313" key="2">
    <source>
        <dbReference type="Proteomes" id="UP000000448"/>
    </source>
</evidence>
<dbReference type="EMBL" id="CP001279">
    <property type="protein sequence ID" value="ACM93261.1"/>
    <property type="molecule type" value="Genomic_DNA"/>
</dbReference>
<proteinExistence type="predicted"/>
<dbReference type="RefSeq" id="WP_015902313.1">
    <property type="nucleotide sequence ID" value="NC_012115.1"/>
</dbReference>
<dbReference type="AlphaFoldDB" id="B9L750"/>